<evidence type="ECO:0000256" key="5">
    <source>
        <dbReference type="ARBA" id="ARBA00023136"/>
    </source>
</evidence>
<evidence type="ECO:0000313" key="7">
    <source>
        <dbReference type="EMBL" id="MEP7728284.1"/>
    </source>
</evidence>
<keyword evidence="3 6" id="KW-0812">Transmembrane</keyword>
<accession>A0A859CT70</accession>
<dbReference type="PIRSF" id="PIRSF006324">
    <property type="entry name" value="LeuE"/>
    <property type="match status" value="1"/>
</dbReference>
<dbReference type="PANTHER" id="PTHR30086:SF20">
    <property type="entry name" value="ARGININE EXPORTER PROTEIN ARGO-RELATED"/>
    <property type="match status" value="1"/>
</dbReference>
<dbReference type="AlphaFoldDB" id="A0A859CT70"/>
<feature type="transmembrane region" description="Helical" evidence="6">
    <location>
        <begin position="68"/>
        <end position="86"/>
    </location>
</feature>
<dbReference type="GO" id="GO:0015171">
    <property type="term" value="F:amino acid transmembrane transporter activity"/>
    <property type="evidence" value="ECO:0007669"/>
    <property type="project" value="TreeGrafter"/>
</dbReference>
<evidence type="ECO:0000313" key="10">
    <source>
        <dbReference type="Proteomes" id="UP001471651"/>
    </source>
</evidence>
<feature type="transmembrane region" description="Helical" evidence="6">
    <location>
        <begin position="38"/>
        <end position="62"/>
    </location>
</feature>
<dbReference type="Pfam" id="PF01810">
    <property type="entry name" value="LysE"/>
    <property type="match status" value="1"/>
</dbReference>
<dbReference type="KEGG" id="mpri:MP3633_0580"/>
<evidence type="ECO:0000256" key="6">
    <source>
        <dbReference type="SAM" id="Phobius"/>
    </source>
</evidence>
<evidence type="ECO:0000256" key="2">
    <source>
        <dbReference type="ARBA" id="ARBA00022475"/>
    </source>
</evidence>
<organism evidence="8 9">
    <name type="scientific">Marinomonas primoryensis</name>
    <dbReference type="NCBI Taxonomy" id="178399"/>
    <lineage>
        <taxon>Bacteria</taxon>
        <taxon>Pseudomonadati</taxon>
        <taxon>Pseudomonadota</taxon>
        <taxon>Gammaproteobacteria</taxon>
        <taxon>Oceanospirillales</taxon>
        <taxon>Oceanospirillaceae</taxon>
        <taxon>Marinomonas</taxon>
    </lineage>
</organism>
<feature type="transmembrane region" description="Helical" evidence="6">
    <location>
        <begin position="106"/>
        <end position="130"/>
    </location>
</feature>
<dbReference type="Proteomes" id="UP000509371">
    <property type="component" value="Chromosome"/>
</dbReference>
<evidence type="ECO:0000256" key="1">
    <source>
        <dbReference type="ARBA" id="ARBA00004651"/>
    </source>
</evidence>
<evidence type="ECO:0000256" key="4">
    <source>
        <dbReference type="ARBA" id="ARBA00022989"/>
    </source>
</evidence>
<reference evidence="7 10" key="2">
    <citation type="submission" date="2024-05" db="EMBL/GenBank/DDBJ databases">
        <authorList>
            <person name="Busch G.E."/>
            <person name="Sharma I."/>
        </authorList>
    </citation>
    <scope>NUCLEOTIDE SEQUENCE [LARGE SCALE GENOMIC DNA]</scope>
    <source>
        <strain evidence="7 10">23GB23</strain>
    </source>
</reference>
<keyword evidence="2" id="KW-1003">Cell membrane</keyword>
<feature type="transmembrane region" description="Helical" evidence="6">
    <location>
        <begin position="145"/>
        <end position="170"/>
    </location>
</feature>
<feature type="transmembrane region" description="Helical" evidence="6">
    <location>
        <begin position="182"/>
        <end position="200"/>
    </location>
</feature>
<dbReference type="PANTHER" id="PTHR30086">
    <property type="entry name" value="ARGININE EXPORTER PROTEIN ARGO"/>
    <property type="match status" value="1"/>
</dbReference>
<dbReference type="GO" id="GO:0005886">
    <property type="term" value="C:plasma membrane"/>
    <property type="evidence" value="ECO:0007669"/>
    <property type="project" value="UniProtKB-SubCell"/>
</dbReference>
<reference evidence="8 9" key="1">
    <citation type="submission" date="2020-06" db="EMBL/GenBank/DDBJ databases">
        <authorList>
            <person name="Voronona O.L."/>
            <person name="Aksenova E.I."/>
            <person name="Kunda M.S."/>
            <person name="Semenov A.N."/>
            <person name="Ryzhova N."/>
        </authorList>
    </citation>
    <scope>NUCLEOTIDE SEQUENCE [LARGE SCALE GENOMIC DNA]</scope>
    <source>
        <strain evidence="8 9">MPKMM3633</strain>
    </source>
</reference>
<evidence type="ECO:0000313" key="8">
    <source>
        <dbReference type="EMBL" id="QKK79316.1"/>
    </source>
</evidence>
<dbReference type="EMBL" id="CP054301">
    <property type="protein sequence ID" value="QKK79316.1"/>
    <property type="molecule type" value="Genomic_DNA"/>
</dbReference>
<dbReference type="InterPro" id="IPR001123">
    <property type="entry name" value="LeuE-type"/>
</dbReference>
<comment type="subcellular location">
    <subcellularLocation>
        <location evidence="1">Cell membrane</location>
        <topology evidence="1">Multi-pass membrane protein</topology>
    </subcellularLocation>
</comment>
<dbReference type="RefSeq" id="WP_176334395.1">
    <property type="nucleotide sequence ID" value="NZ_BAAAEF010000003.1"/>
</dbReference>
<keyword evidence="4 6" id="KW-1133">Transmembrane helix</keyword>
<gene>
    <name evidence="7" type="ORF">ABKW32_02410</name>
    <name evidence="8" type="ORF">MP3633_0580</name>
</gene>
<evidence type="ECO:0000256" key="3">
    <source>
        <dbReference type="ARBA" id="ARBA00022692"/>
    </source>
</evidence>
<dbReference type="EMBL" id="JBDYKN010000001">
    <property type="protein sequence ID" value="MEP7728284.1"/>
    <property type="molecule type" value="Genomic_DNA"/>
</dbReference>
<proteinExistence type="predicted"/>
<feature type="transmembrane region" description="Helical" evidence="6">
    <location>
        <begin position="6"/>
        <end position="26"/>
    </location>
</feature>
<name>A0A859CT70_9GAMM</name>
<evidence type="ECO:0000313" key="9">
    <source>
        <dbReference type="Proteomes" id="UP000509371"/>
    </source>
</evidence>
<dbReference type="Proteomes" id="UP001471651">
    <property type="component" value="Unassembled WGS sequence"/>
</dbReference>
<keyword evidence="5 6" id="KW-0472">Membrane</keyword>
<sequence length="203" mass="21298">MDNYLLFVGVAVATICLPGPAVLLTINNSIQKGVLKTLAGISGVTLGILLVATISATSLGIILASSAMAFGVVKIVGAVYLVYLGIKMWRSKAPRSIDLGDKHSSFLKCFAEGFLVSMTNPKAVVFFMSIFPQFIDLNQEYSPQFILLAVTFSVLSVCIHSVYAATASLAKTKLSSQKGHAVLSKVSGSVFVGFGVGLAASSR</sequence>
<protein>
    <submittedName>
        <fullName evidence="8">LysE family translocator</fullName>
    </submittedName>
</protein>
<keyword evidence="10" id="KW-1185">Reference proteome</keyword>